<dbReference type="GO" id="GO:0036149">
    <property type="term" value="P:phosphatidylinositol acyl-chain remodeling"/>
    <property type="evidence" value="ECO:0007669"/>
    <property type="project" value="TreeGrafter"/>
</dbReference>
<gene>
    <name evidence="7" type="primary">LOC112057937</name>
</gene>
<dbReference type="AlphaFoldDB" id="A0A6J1P938"/>
<proteinExistence type="inferred from homology"/>
<dbReference type="KEGG" id="bany:112057937"/>
<dbReference type="Pfam" id="PF16076">
    <property type="entry name" value="Acyltransf_C"/>
    <property type="match status" value="1"/>
</dbReference>
<dbReference type="GeneID" id="112057937"/>
<dbReference type="PANTHER" id="PTHR10983:SF16">
    <property type="entry name" value="LYSOCARDIOLIPIN ACYLTRANSFERASE 1"/>
    <property type="match status" value="1"/>
</dbReference>
<organism evidence="6 7">
    <name type="scientific">Bicyclus anynana</name>
    <name type="common">Squinting bush brown butterfly</name>
    <dbReference type="NCBI Taxonomy" id="110368"/>
    <lineage>
        <taxon>Eukaryota</taxon>
        <taxon>Metazoa</taxon>
        <taxon>Ecdysozoa</taxon>
        <taxon>Arthropoda</taxon>
        <taxon>Hexapoda</taxon>
        <taxon>Insecta</taxon>
        <taxon>Pterygota</taxon>
        <taxon>Neoptera</taxon>
        <taxon>Endopterygota</taxon>
        <taxon>Lepidoptera</taxon>
        <taxon>Glossata</taxon>
        <taxon>Ditrysia</taxon>
        <taxon>Papilionoidea</taxon>
        <taxon>Nymphalidae</taxon>
        <taxon>Satyrinae</taxon>
        <taxon>Satyrini</taxon>
        <taxon>Mycalesina</taxon>
        <taxon>Bicyclus</taxon>
    </lineage>
</organism>
<feature type="domain" description="Phospholipid/glycerol acyltransferase" evidence="5">
    <location>
        <begin position="77"/>
        <end position="231"/>
    </location>
</feature>
<feature type="transmembrane region" description="Helical" evidence="4">
    <location>
        <begin position="356"/>
        <end position="377"/>
    </location>
</feature>
<dbReference type="GO" id="GO:0016746">
    <property type="term" value="F:acyltransferase activity"/>
    <property type="evidence" value="ECO:0007669"/>
    <property type="project" value="UniProtKB-KW"/>
</dbReference>
<keyword evidence="4" id="KW-1133">Transmembrane helix</keyword>
<reference evidence="7" key="1">
    <citation type="submission" date="2025-08" db="UniProtKB">
        <authorList>
            <consortium name="RefSeq"/>
        </authorList>
    </citation>
    <scope>IDENTIFICATION</scope>
</reference>
<keyword evidence="4" id="KW-0472">Membrane</keyword>
<comment type="similarity">
    <text evidence="1">Belongs to the 1-acyl-sn-glycerol-3-phosphate acyltransferase family.</text>
</comment>
<keyword evidence="2" id="KW-0808">Transferase</keyword>
<keyword evidence="4" id="KW-0812">Transmembrane</keyword>
<accession>A0A6J1P938</accession>
<evidence type="ECO:0000256" key="2">
    <source>
        <dbReference type="ARBA" id="ARBA00022679"/>
    </source>
</evidence>
<evidence type="ECO:0000256" key="3">
    <source>
        <dbReference type="ARBA" id="ARBA00023315"/>
    </source>
</evidence>
<dbReference type="InterPro" id="IPR032098">
    <property type="entry name" value="Acyltransf_C"/>
</dbReference>
<dbReference type="OrthoDB" id="186786at2759"/>
<sequence>MAVGLLVCAAWYYTILAGFYILYCPVMYLMFLNHIFYRKVVDALFALWELYPVGLFQIFCGTKLHHYGDYVDPNETTIIVMNHRTRVDWNYVWIALYHATQKPYKNVECICKGKFVDKPPDVNEDILHVMAGGKSKIKFVLKDEIKVIPGMGWIMQLNYFLYVKRNWQEDQVNVSQFVDYYKRLRYHQRVVLFPEGTDLSDDNKRKSQKYALSKKVPNYDYVLHPRTTGWAVLCSRMRSSGLASVYDVTVAYDTPAQTELHLLRGRLPKHVHFHFKRYPIEELPCEEDELRIWLQDRWKEKNISLERFHREGSFIDFVTKNSPKKNESKSLLNAFVGFTFWTVIDVLFLYCISYSVLFRFWVIYHTLLFIFVTKYFGGFHNIQYRILDKVNFYEKFF</sequence>
<evidence type="ECO:0000256" key="4">
    <source>
        <dbReference type="SAM" id="Phobius"/>
    </source>
</evidence>
<keyword evidence="6" id="KW-1185">Reference proteome</keyword>
<dbReference type="SUPFAM" id="SSF69593">
    <property type="entry name" value="Glycerol-3-phosphate (1)-acyltransferase"/>
    <property type="match status" value="2"/>
</dbReference>
<dbReference type="PANTHER" id="PTHR10983">
    <property type="entry name" value="1-ACYLGLYCEROL-3-PHOSPHATE ACYLTRANSFERASE-RELATED"/>
    <property type="match status" value="1"/>
</dbReference>
<keyword evidence="3 7" id="KW-0012">Acyltransferase</keyword>
<evidence type="ECO:0000313" key="7">
    <source>
        <dbReference type="RefSeq" id="XP_023954321.1"/>
    </source>
</evidence>
<dbReference type="SMART" id="SM00563">
    <property type="entry name" value="PlsC"/>
    <property type="match status" value="1"/>
</dbReference>
<dbReference type="CDD" id="cd07990">
    <property type="entry name" value="LPLAT_LCLAT1-like"/>
    <property type="match status" value="1"/>
</dbReference>
<evidence type="ECO:0000256" key="1">
    <source>
        <dbReference type="ARBA" id="ARBA00008655"/>
    </source>
</evidence>
<dbReference type="RefSeq" id="XP_023954321.1">
    <property type="nucleotide sequence ID" value="XM_024098553.2"/>
</dbReference>
<protein>
    <submittedName>
        <fullName evidence="7">Lysocardiolipin acyltransferase 1</fullName>
    </submittedName>
</protein>
<dbReference type="GO" id="GO:0005783">
    <property type="term" value="C:endoplasmic reticulum"/>
    <property type="evidence" value="ECO:0007669"/>
    <property type="project" value="TreeGrafter"/>
</dbReference>
<feature type="transmembrane region" description="Helical" evidence="4">
    <location>
        <begin position="330"/>
        <end position="350"/>
    </location>
</feature>
<evidence type="ECO:0000259" key="5">
    <source>
        <dbReference type="SMART" id="SM00563"/>
    </source>
</evidence>
<dbReference type="Proteomes" id="UP001652582">
    <property type="component" value="Chromosome 13"/>
</dbReference>
<evidence type="ECO:0000313" key="6">
    <source>
        <dbReference type="Proteomes" id="UP001652582"/>
    </source>
</evidence>
<feature type="transmembrane region" description="Helical" evidence="4">
    <location>
        <begin position="12"/>
        <end position="31"/>
    </location>
</feature>
<dbReference type="Pfam" id="PF01553">
    <property type="entry name" value="Acyltransferase"/>
    <property type="match status" value="1"/>
</dbReference>
<name>A0A6J1P938_BICAN</name>
<dbReference type="InterPro" id="IPR002123">
    <property type="entry name" value="Plipid/glycerol_acylTrfase"/>
</dbReference>